<accession>A0ABR2MZM4</accession>
<sequence>MFVSPPQELISLSSSSPTENSHGLGSGSTDDLSLSVPTGISSDGKLPSFLPTANMFPRFPRTFSTPEMILDDEPVTTADGDTHRFLIRWRDRPPSDDSWVLETELQSLDAALLHRYRLDHTTEMRAFERGRIDGAAPPPPVEDDADDVVDDPVAKAIRLKDVRRHDDANGRLRYNLRPRRATATATP</sequence>
<evidence type="ECO:0000313" key="4">
    <source>
        <dbReference type="Proteomes" id="UP001412067"/>
    </source>
</evidence>
<comment type="caution">
    <text evidence="3">The sequence shown here is derived from an EMBL/GenBank/DDBJ whole genome shotgun (WGS) entry which is preliminary data.</text>
</comment>
<dbReference type="Gene3D" id="2.40.50.40">
    <property type="match status" value="1"/>
</dbReference>
<feature type="domain" description="Chromo" evidence="2">
    <location>
        <begin position="66"/>
        <end position="116"/>
    </location>
</feature>
<feature type="region of interest" description="Disordered" evidence="1">
    <location>
        <begin position="168"/>
        <end position="187"/>
    </location>
</feature>
<proteinExistence type="predicted"/>
<evidence type="ECO:0000259" key="2">
    <source>
        <dbReference type="Pfam" id="PF00385"/>
    </source>
</evidence>
<feature type="compositionally biased region" description="Polar residues" evidence="1">
    <location>
        <begin position="10"/>
        <end position="20"/>
    </location>
</feature>
<evidence type="ECO:0000256" key="1">
    <source>
        <dbReference type="SAM" id="MobiDB-lite"/>
    </source>
</evidence>
<dbReference type="EMBL" id="JBBWWR010000003">
    <property type="protein sequence ID" value="KAK8968856.1"/>
    <property type="molecule type" value="Genomic_DNA"/>
</dbReference>
<organism evidence="3 4">
    <name type="scientific">Platanthera guangdongensis</name>
    <dbReference type="NCBI Taxonomy" id="2320717"/>
    <lineage>
        <taxon>Eukaryota</taxon>
        <taxon>Viridiplantae</taxon>
        <taxon>Streptophyta</taxon>
        <taxon>Embryophyta</taxon>
        <taxon>Tracheophyta</taxon>
        <taxon>Spermatophyta</taxon>
        <taxon>Magnoliopsida</taxon>
        <taxon>Liliopsida</taxon>
        <taxon>Asparagales</taxon>
        <taxon>Orchidaceae</taxon>
        <taxon>Orchidoideae</taxon>
        <taxon>Orchideae</taxon>
        <taxon>Orchidinae</taxon>
        <taxon>Platanthera</taxon>
    </lineage>
</organism>
<dbReference type="Proteomes" id="UP001412067">
    <property type="component" value="Unassembled WGS sequence"/>
</dbReference>
<dbReference type="SUPFAM" id="SSF54160">
    <property type="entry name" value="Chromo domain-like"/>
    <property type="match status" value="1"/>
</dbReference>
<evidence type="ECO:0000313" key="3">
    <source>
        <dbReference type="EMBL" id="KAK8968856.1"/>
    </source>
</evidence>
<feature type="compositionally biased region" description="Low complexity" evidence="1">
    <location>
        <begin position="21"/>
        <end position="35"/>
    </location>
</feature>
<reference evidence="3 4" key="1">
    <citation type="journal article" date="2022" name="Nat. Plants">
        <title>Genomes of leafy and leafless Platanthera orchids illuminate the evolution of mycoheterotrophy.</title>
        <authorList>
            <person name="Li M.H."/>
            <person name="Liu K.W."/>
            <person name="Li Z."/>
            <person name="Lu H.C."/>
            <person name="Ye Q.L."/>
            <person name="Zhang D."/>
            <person name="Wang J.Y."/>
            <person name="Li Y.F."/>
            <person name="Zhong Z.M."/>
            <person name="Liu X."/>
            <person name="Yu X."/>
            <person name="Liu D.K."/>
            <person name="Tu X.D."/>
            <person name="Liu B."/>
            <person name="Hao Y."/>
            <person name="Liao X.Y."/>
            <person name="Jiang Y.T."/>
            <person name="Sun W.H."/>
            <person name="Chen J."/>
            <person name="Chen Y.Q."/>
            <person name="Ai Y."/>
            <person name="Zhai J.W."/>
            <person name="Wu S.S."/>
            <person name="Zhou Z."/>
            <person name="Hsiao Y.Y."/>
            <person name="Wu W.L."/>
            <person name="Chen Y.Y."/>
            <person name="Lin Y.F."/>
            <person name="Hsu J.L."/>
            <person name="Li C.Y."/>
            <person name="Wang Z.W."/>
            <person name="Zhao X."/>
            <person name="Zhong W.Y."/>
            <person name="Ma X.K."/>
            <person name="Ma L."/>
            <person name="Huang J."/>
            <person name="Chen G.Z."/>
            <person name="Huang M.Z."/>
            <person name="Huang L."/>
            <person name="Peng D.H."/>
            <person name="Luo Y.B."/>
            <person name="Zou S.Q."/>
            <person name="Chen S.P."/>
            <person name="Lan S."/>
            <person name="Tsai W.C."/>
            <person name="Van de Peer Y."/>
            <person name="Liu Z.J."/>
        </authorList>
    </citation>
    <scope>NUCLEOTIDE SEQUENCE [LARGE SCALE GENOMIC DNA]</scope>
    <source>
        <strain evidence="3">Lor288</strain>
    </source>
</reference>
<gene>
    <name evidence="3" type="ORF">KSP40_PGU000332</name>
</gene>
<dbReference type="InterPro" id="IPR023780">
    <property type="entry name" value="Chromo_domain"/>
</dbReference>
<keyword evidence="4" id="KW-1185">Reference proteome</keyword>
<dbReference type="InterPro" id="IPR016197">
    <property type="entry name" value="Chromo-like_dom_sf"/>
</dbReference>
<protein>
    <recommendedName>
        <fullName evidence="2">Chromo domain-containing protein</fullName>
    </recommendedName>
</protein>
<dbReference type="Pfam" id="PF00385">
    <property type="entry name" value="Chromo"/>
    <property type="match status" value="1"/>
</dbReference>
<name>A0ABR2MZM4_9ASPA</name>
<feature type="region of interest" description="Disordered" evidence="1">
    <location>
        <begin position="1"/>
        <end position="38"/>
    </location>
</feature>